<gene>
    <name evidence="1" type="ORF">HID58_025971</name>
</gene>
<comment type="caution">
    <text evidence="1">The sequence shown here is derived from an EMBL/GenBank/DDBJ whole genome shotgun (WGS) entry which is preliminary data.</text>
</comment>
<sequence>MSISSCRLLRLIDYIRSFFCCAVQVIPAMMWGGTSSIGSGEAKLKYFYGGLLCLSCLDLSSKPLDISSVLCQGRRLWVVLVELQSEVSSWRQLERV</sequence>
<organism evidence="1 2">
    <name type="scientific">Brassica napus</name>
    <name type="common">Rape</name>
    <dbReference type="NCBI Taxonomy" id="3708"/>
    <lineage>
        <taxon>Eukaryota</taxon>
        <taxon>Viridiplantae</taxon>
        <taxon>Streptophyta</taxon>
        <taxon>Embryophyta</taxon>
        <taxon>Tracheophyta</taxon>
        <taxon>Spermatophyta</taxon>
        <taxon>Magnoliopsida</taxon>
        <taxon>eudicotyledons</taxon>
        <taxon>Gunneridae</taxon>
        <taxon>Pentapetalae</taxon>
        <taxon>rosids</taxon>
        <taxon>malvids</taxon>
        <taxon>Brassicales</taxon>
        <taxon>Brassicaceae</taxon>
        <taxon>Brassiceae</taxon>
        <taxon>Brassica</taxon>
    </lineage>
</organism>
<reference evidence="1 2" key="1">
    <citation type="submission" date="2021-05" db="EMBL/GenBank/DDBJ databases">
        <title>Genome Assembly of Synthetic Allotetraploid Brassica napus Reveals Homoeologous Exchanges between Subgenomes.</title>
        <authorList>
            <person name="Davis J.T."/>
        </authorList>
    </citation>
    <scope>NUCLEOTIDE SEQUENCE [LARGE SCALE GENOMIC DNA]</scope>
    <source>
        <strain evidence="2">cv. Da-Ae</strain>
        <tissue evidence="1">Seedling</tissue>
    </source>
</reference>
<evidence type="ECO:0000313" key="2">
    <source>
        <dbReference type="Proteomes" id="UP000824890"/>
    </source>
</evidence>
<dbReference type="EMBL" id="JAGKQM010000007">
    <property type="protein sequence ID" value="KAH0918311.1"/>
    <property type="molecule type" value="Genomic_DNA"/>
</dbReference>
<accession>A0ABQ8CMM8</accession>
<evidence type="ECO:0000313" key="1">
    <source>
        <dbReference type="EMBL" id="KAH0918311.1"/>
    </source>
</evidence>
<name>A0ABQ8CMM8_BRANA</name>
<protein>
    <submittedName>
        <fullName evidence="1">Uncharacterized protein</fullName>
    </submittedName>
</protein>
<proteinExistence type="predicted"/>
<keyword evidence="2" id="KW-1185">Reference proteome</keyword>
<dbReference type="Proteomes" id="UP000824890">
    <property type="component" value="Unassembled WGS sequence"/>
</dbReference>